<organism evidence="1 2">
    <name type="scientific">candidate division CPR2 bacterium GW2011_GWC1_41_48</name>
    <dbReference type="NCBI Taxonomy" id="1618344"/>
    <lineage>
        <taxon>Bacteria</taxon>
        <taxon>Bacteria division CPR2</taxon>
    </lineage>
</organism>
<dbReference type="EMBL" id="LCBL01000001">
    <property type="protein sequence ID" value="KKS09618.1"/>
    <property type="molecule type" value="Genomic_DNA"/>
</dbReference>
<gene>
    <name evidence="1" type="ORF">UU65_C0001G0023</name>
</gene>
<sequence>MKELIDGRYIRTHLKGTCICPKCKGYHDVECDHCNDVKRIQGTILICVLCGNSVVNGSFEKTVHDERHNILGNGGYARKCHKGRKTRKKCYEQFGVNGCTCIEGACAMDLPINSKR</sequence>
<evidence type="ECO:0000313" key="2">
    <source>
        <dbReference type="Proteomes" id="UP000033869"/>
    </source>
</evidence>
<name>A0A0G0Z9C6_UNCC2</name>
<evidence type="ECO:0000313" key="1">
    <source>
        <dbReference type="EMBL" id="KKS09618.1"/>
    </source>
</evidence>
<proteinExistence type="predicted"/>
<protein>
    <submittedName>
        <fullName evidence="1">Uncharacterized protein</fullName>
    </submittedName>
</protein>
<comment type="caution">
    <text evidence="1">The sequence shown here is derived from an EMBL/GenBank/DDBJ whole genome shotgun (WGS) entry which is preliminary data.</text>
</comment>
<dbReference type="Proteomes" id="UP000033869">
    <property type="component" value="Unassembled WGS sequence"/>
</dbReference>
<reference evidence="1 2" key="1">
    <citation type="journal article" date="2015" name="Nature">
        <title>rRNA introns, odd ribosomes, and small enigmatic genomes across a large radiation of phyla.</title>
        <authorList>
            <person name="Brown C.T."/>
            <person name="Hug L.A."/>
            <person name="Thomas B.C."/>
            <person name="Sharon I."/>
            <person name="Castelle C.J."/>
            <person name="Singh A."/>
            <person name="Wilkins M.J."/>
            <person name="Williams K.H."/>
            <person name="Banfield J.F."/>
        </authorList>
    </citation>
    <scope>NUCLEOTIDE SEQUENCE [LARGE SCALE GENOMIC DNA]</scope>
</reference>
<dbReference type="AlphaFoldDB" id="A0A0G0Z9C6"/>
<accession>A0A0G0Z9C6</accession>